<dbReference type="InterPro" id="IPR008306">
    <property type="entry name" value="UCP018008"/>
</dbReference>
<dbReference type="OrthoDB" id="9801824at2"/>
<evidence type="ECO:0000313" key="3">
    <source>
        <dbReference type="Proteomes" id="UP000007967"/>
    </source>
</evidence>
<evidence type="ECO:0000313" key="2">
    <source>
        <dbReference type="EMBL" id="ADB33610.1"/>
    </source>
</evidence>
<reference evidence="2 3" key="2">
    <citation type="journal article" date="2010" name="Stand. Genomic Sci.">
        <title>Complete genome sequence of Kribbella flavida type strain (IFO 14399).</title>
        <authorList>
            <person name="Pukall R."/>
            <person name="Lapidus A."/>
            <person name="Glavina Del Rio T."/>
            <person name="Copeland A."/>
            <person name="Tice H."/>
            <person name="Cheng J.-F."/>
            <person name="Lucas S."/>
            <person name="Chen F."/>
            <person name="Nolan M."/>
            <person name="LaButti K."/>
            <person name="Pati A."/>
            <person name="Ivanova N."/>
            <person name="Mavrommatis K."/>
            <person name="Mikhailova N."/>
            <person name="Pitluck S."/>
            <person name="Bruce D."/>
            <person name="Goodwin L."/>
            <person name="Land M."/>
            <person name="Hauser L."/>
            <person name="Chang Y.-J."/>
            <person name="Jeffries C.D."/>
            <person name="Chen A."/>
            <person name="Palaniappan K."/>
            <person name="Chain P."/>
            <person name="Rohde M."/>
            <person name="Goeker M."/>
            <person name="Bristow J."/>
            <person name="Eisen J.A."/>
            <person name="Markowitz V."/>
            <person name="Hugenholtz P."/>
            <person name="Kyrpides N.C."/>
            <person name="Klenk H.-P."/>
            <person name="Brettin T."/>
        </authorList>
    </citation>
    <scope>NUCLEOTIDE SEQUENCE [LARGE SCALE GENOMIC DNA]</scope>
    <source>
        <strain evidence="3">DSM 17836 / JCM 10339 / NBRC 14399</strain>
    </source>
</reference>
<reference evidence="3" key="1">
    <citation type="submission" date="2009-09" db="EMBL/GenBank/DDBJ databases">
        <title>The complete genome of Kribbella flavida DSM 17836.</title>
        <authorList>
            <consortium name="US DOE Joint Genome Institute (JGI-PGF)"/>
            <person name="Lucas S."/>
            <person name="Copeland A."/>
            <person name="Lapidus A."/>
            <person name="Glavina del Rio T."/>
            <person name="Dalin E."/>
            <person name="Tice H."/>
            <person name="Bruce D."/>
            <person name="Goodwin L."/>
            <person name="Pitluck S."/>
            <person name="Kyrpides N."/>
            <person name="Mavromatis K."/>
            <person name="Ivanova N."/>
            <person name="Saunders E."/>
            <person name="Brettin T."/>
            <person name="Detter J.C."/>
            <person name="Han C."/>
            <person name="Larimer F."/>
            <person name="Land M."/>
            <person name="Hauser L."/>
            <person name="Markowitz V."/>
            <person name="Cheng J.-F."/>
            <person name="Hugenholtz P."/>
            <person name="Woyke T."/>
            <person name="Wu D."/>
            <person name="Pukall R."/>
            <person name="Klenk H.-P."/>
            <person name="Eisen J.A."/>
        </authorList>
    </citation>
    <scope>NUCLEOTIDE SEQUENCE [LARGE SCALE GENOMIC DNA]</scope>
    <source>
        <strain evidence="3">DSM 17836 / JCM 10339 / NBRC 14399</strain>
    </source>
</reference>
<dbReference type="EMBL" id="CP001736">
    <property type="protein sequence ID" value="ADB33610.1"/>
    <property type="molecule type" value="Genomic_DNA"/>
</dbReference>
<gene>
    <name evidence="2" type="ordered locus">Kfla_4592</name>
</gene>
<feature type="region of interest" description="Disordered" evidence="1">
    <location>
        <begin position="251"/>
        <end position="275"/>
    </location>
</feature>
<dbReference type="Proteomes" id="UP000007967">
    <property type="component" value="Chromosome"/>
</dbReference>
<dbReference type="HOGENOM" id="CLU_065544_0_0_11"/>
<dbReference type="KEGG" id="kfl:Kfla_4592"/>
<keyword evidence="3" id="KW-1185">Reference proteome</keyword>
<dbReference type="PIRSF" id="PIRSF018008">
    <property type="entry name" value="UCP018008"/>
    <property type="match status" value="1"/>
</dbReference>
<accession>D2PY04</accession>
<dbReference type="InterPro" id="IPR007362">
    <property type="entry name" value="DUF429"/>
</dbReference>
<sequence length="275" mass="29954">MRFVGVDLAWGRRGVTGLAVADATGRLLDAAVRRTDDDILAWLRRWTGGPCFVAFDAPVIVVNPAGHRPCERLISQYFGRYGASCHAANTAGASFVDGSRAVGLVEALDLDLDPTSTSPRRAAEVYPHPALVALFDLPRVLQYKAKPGRDFHHLRSEMLRLAEYVESLATAPTPLHVKTCDAWHNLRTGLAQATIKADLKRVEDTLDAVVCTYIALYAATNPTEVRYFGDPATGQILTPVTPALAARFDQQFPPPRSRSVSGHSSLEVVRPQQGK</sequence>
<evidence type="ECO:0000256" key="1">
    <source>
        <dbReference type="SAM" id="MobiDB-lite"/>
    </source>
</evidence>
<dbReference type="Pfam" id="PF04250">
    <property type="entry name" value="DUF429"/>
    <property type="match status" value="1"/>
</dbReference>
<dbReference type="AlphaFoldDB" id="D2PY04"/>
<name>D2PY04_KRIFD</name>
<proteinExistence type="predicted"/>
<protein>
    <recommendedName>
        <fullName evidence="4">GTP pyrophosphokinase</fullName>
    </recommendedName>
</protein>
<dbReference type="STRING" id="479435.Kfla_4592"/>
<organism evidence="2 3">
    <name type="scientific">Kribbella flavida (strain DSM 17836 / JCM 10339 / NBRC 14399)</name>
    <dbReference type="NCBI Taxonomy" id="479435"/>
    <lineage>
        <taxon>Bacteria</taxon>
        <taxon>Bacillati</taxon>
        <taxon>Actinomycetota</taxon>
        <taxon>Actinomycetes</taxon>
        <taxon>Propionibacteriales</taxon>
        <taxon>Kribbellaceae</taxon>
        <taxon>Kribbella</taxon>
    </lineage>
</organism>
<evidence type="ECO:0008006" key="4">
    <source>
        <dbReference type="Google" id="ProtNLM"/>
    </source>
</evidence>
<dbReference type="eggNOG" id="COG4328">
    <property type="taxonomic scope" value="Bacteria"/>
</dbReference>